<dbReference type="RefSeq" id="WP_135981802.1">
    <property type="nucleotide sequence ID" value="NZ_JAASQM010000001.1"/>
</dbReference>
<name>A0A4S1WVV8_9SPHN</name>
<sequence>MTEIHRQYDADGFRRIRPSERSPGLVELRLPNGRCVACVGFGARVERAVAAKAKALPPLPVVEEETAA</sequence>
<organism evidence="1 2">
    <name type="scientific">Sphingomonas naasensis</name>
    <dbReference type="NCBI Taxonomy" id="1344951"/>
    <lineage>
        <taxon>Bacteria</taxon>
        <taxon>Pseudomonadati</taxon>
        <taxon>Pseudomonadota</taxon>
        <taxon>Alphaproteobacteria</taxon>
        <taxon>Sphingomonadales</taxon>
        <taxon>Sphingomonadaceae</taxon>
        <taxon>Sphingomonas</taxon>
    </lineage>
</organism>
<evidence type="ECO:0000313" key="2">
    <source>
        <dbReference type="Proteomes" id="UP000309848"/>
    </source>
</evidence>
<dbReference type="Proteomes" id="UP000309848">
    <property type="component" value="Unassembled WGS sequence"/>
</dbReference>
<keyword evidence="2" id="KW-1185">Reference proteome</keyword>
<protein>
    <submittedName>
        <fullName evidence="1">Uncharacterized protein</fullName>
    </submittedName>
</protein>
<proteinExistence type="predicted"/>
<reference evidence="1 2" key="1">
    <citation type="submission" date="2019-04" db="EMBL/GenBank/DDBJ databases">
        <title>Sphingomonas psychrotolerans sp. nov., isolated from soil in the Tianshan Mountains, Xinjiang, China.</title>
        <authorList>
            <person name="Luo Y."/>
            <person name="Sheng H."/>
        </authorList>
    </citation>
    <scope>NUCLEOTIDE SEQUENCE [LARGE SCALE GENOMIC DNA]</scope>
    <source>
        <strain evidence="1 2">KIS18-15</strain>
    </source>
</reference>
<dbReference type="EMBL" id="SRXU01000001">
    <property type="protein sequence ID" value="TGX45716.1"/>
    <property type="molecule type" value="Genomic_DNA"/>
</dbReference>
<accession>A0A4S1WVV8</accession>
<dbReference type="AlphaFoldDB" id="A0A4S1WVV8"/>
<evidence type="ECO:0000313" key="1">
    <source>
        <dbReference type="EMBL" id="TGX45716.1"/>
    </source>
</evidence>
<comment type="caution">
    <text evidence="1">The sequence shown here is derived from an EMBL/GenBank/DDBJ whole genome shotgun (WGS) entry which is preliminary data.</text>
</comment>
<gene>
    <name evidence="1" type="ORF">E5A74_00600</name>
</gene>